<dbReference type="EMBL" id="FNCJ01000019">
    <property type="protein sequence ID" value="SDI23719.1"/>
    <property type="molecule type" value="Genomic_DNA"/>
</dbReference>
<accession>A0A1G8IXR1</accession>
<protein>
    <submittedName>
        <fullName evidence="2">Uncharacterized protein</fullName>
    </submittedName>
</protein>
<dbReference type="Proteomes" id="UP000199706">
    <property type="component" value="Unassembled WGS sequence"/>
</dbReference>
<reference evidence="2 3" key="1">
    <citation type="submission" date="2016-10" db="EMBL/GenBank/DDBJ databases">
        <authorList>
            <person name="de Groot N.N."/>
        </authorList>
    </citation>
    <scope>NUCLEOTIDE SEQUENCE [LARGE SCALE GENOMIC DNA]</scope>
    <source>
        <strain evidence="2 3">LMG 2247</strain>
    </source>
</reference>
<sequence length="68" mass="7448">MAPDKHWALRVADARAWVLSLGADLPTLLGESRLQMVAGKLVVKSPPGGTDLPIRQPTTDKTRPWCTR</sequence>
<name>A0A1G8IXR1_9BURK</name>
<dbReference type="RefSeq" id="WP_090691358.1">
    <property type="nucleotide sequence ID" value="NZ_CADERL010000008.1"/>
</dbReference>
<proteinExistence type="predicted"/>
<dbReference type="AlphaFoldDB" id="A0A1G8IXR1"/>
<evidence type="ECO:0000256" key="1">
    <source>
        <dbReference type="SAM" id="MobiDB-lite"/>
    </source>
</evidence>
<organism evidence="2 3">
    <name type="scientific">Paraburkholderia phenazinium</name>
    <dbReference type="NCBI Taxonomy" id="60549"/>
    <lineage>
        <taxon>Bacteria</taxon>
        <taxon>Pseudomonadati</taxon>
        <taxon>Pseudomonadota</taxon>
        <taxon>Betaproteobacteria</taxon>
        <taxon>Burkholderiales</taxon>
        <taxon>Burkholderiaceae</taxon>
        <taxon>Paraburkholderia</taxon>
    </lineage>
</organism>
<evidence type="ECO:0000313" key="3">
    <source>
        <dbReference type="Proteomes" id="UP000199706"/>
    </source>
</evidence>
<feature type="compositionally biased region" description="Basic and acidic residues" evidence="1">
    <location>
        <begin position="58"/>
        <end position="68"/>
    </location>
</feature>
<gene>
    <name evidence="2" type="ORF">SAMN05216466_11957</name>
</gene>
<feature type="region of interest" description="Disordered" evidence="1">
    <location>
        <begin position="46"/>
        <end position="68"/>
    </location>
</feature>
<evidence type="ECO:0000313" key="2">
    <source>
        <dbReference type="EMBL" id="SDI23719.1"/>
    </source>
</evidence>